<dbReference type="GO" id="GO:0005964">
    <property type="term" value="C:phosphorylase kinase complex"/>
    <property type="evidence" value="ECO:0007669"/>
    <property type="project" value="TreeGrafter"/>
</dbReference>
<comment type="function">
    <text evidence="1">Phosphorylase b kinase catalyzes the phosphorylation of serine in certain substrates, including troponin I.</text>
</comment>
<sequence>MQGKPPRVTLRCPRVLVAFFLALHLRHISASRISIGSTLTPSPGSGFPRPRPNASETQYADTEVEELLIMLRETENLEEQGDILQYLVDTQGLAYETGIVDEGKAVTIKDLLKVLYEKACQQKLWGLVRHTAGMLGKRVEDLAKAVTDLLVRQKQVTVGMPPLHEHAITAPLPEADLRTLIHGAYGDDESTAMLSQELLVYLAMFIRTEPQLFHEMLRLRVGLIIQ</sequence>
<feature type="signal peptide" evidence="3">
    <location>
        <begin position="1"/>
        <end position="30"/>
    </location>
</feature>
<dbReference type="Pfam" id="PF00723">
    <property type="entry name" value="Glyco_hydro_15"/>
    <property type="match status" value="1"/>
</dbReference>
<feature type="region of interest" description="Disordered" evidence="2">
    <location>
        <begin position="39"/>
        <end position="58"/>
    </location>
</feature>
<dbReference type="OrthoDB" id="5971574at2759"/>
<dbReference type="Proteomes" id="UP000792457">
    <property type="component" value="Unassembled WGS sequence"/>
</dbReference>
<dbReference type="PANTHER" id="PTHR10749:SF7">
    <property type="entry name" value="PHOSPHORYLASE B KINASE REGULATORY SUBUNIT ALPHA-RELATED"/>
    <property type="match status" value="1"/>
</dbReference>
<keyword evidence="6" id="KW-1185">Reference proteome</keyword>
<evidence type="ECO:0000313" key="5">
    <source>
        <dbReference type="EMBL" id="KAG8238505.1"/>
    </source>
</evidence>
<feature type="non-terminal residue" evidence="5">
    <location>
        <position position="226"/>
    </location>
</feature>
<dbReference type="AlphaFoldDB" id="A0A8K0P755"/>
<protein>
    <recommendedName>
        <fullName evidence="1">Phosphorylase b kinase regulatory subunit</fullName>
    </recommendedName>
</protein>
<dbReference type="PANTHER" id="PTHR10749">
    <property type="entry name" value="PHOSPHORYLASE B KINASE REGULATORY SUBUNIT"/>
    <property type="match status" value="1"/>
</dbReference>
<accession>A0A8K0P755</accession>
<comment type="subcellular location">
    <subcellularLocation>
        <location evidence="1">Cell membrane</location>
        <topology evidence="1">Lipid-anchor</topology>
        <orientation evidence="1">Cytoplasmic side</orientation>
    </subcellularLocation>
</comment>
<proteinExistence type="inferred from homology"/>
<reference evidence="5" key="1">
    <citation type="submission" date="2013-04" db="EMBL/GenBank/DDBJ databases">
        <authorList>
            <person name="Qu J."/>
            <person name="Murali S.C."/>
            <person name="Bandaranaike D."/>
            <person name="Bellair M."/>
            <person name="Blankenburg K."/>
            <person name="Chao H."/>
            <person name="Dinh H."/>
            <person name="Doddapaneni H."/>
            <person name="Downs B."/>
            <person name="Dugan-Rocha S."/>
            <person name="Elkadiri S."/>
            <person name="Gnanaolivu R.D."/>
            <person name="Hernandez B."/>
            <person name="Javaid M."/>
            <person name="Jayaseelan J.C."/>
            <person name="Lee S."/>
            <person name="Li M."/>
            <person name="Ming W."/>
            <person name="Munidasa M."/>
            <person name="Muniz J."/>
            <person name="Nguyen L."/>
            <person name="Ongeri F."/>
            <person name="Osuji N."/>
            <person name="Pu L.-L."/>
            <person name="Puazo M."/>
            <person name="Qu C."/>
            <person name="Quiroz J."/>
            <person name="Raj R."/>
            <person name="Weissenberger G."/>
            <person name="Xin Y."/>
            <person name="Zou X."/>
            <person name="Han Y."/>
            <person name="Richards S."/>
            <person name="Worley K."/>
            <person name="Muzny D."/>
            <person name="Gibbs R."/>
        </authorList>
    </citation>
    <scope>NUCLEOTIDE SEQUENCE</scope>
    <source>
        <strain evidence="5">Sampled in the wild</strain>
    </source>
</reference>
<evidence type="ECO:0000256" key="1">
    <source>
        <dbReference type="RuleBase" id="RU364123"/>
    </source>
</evidence>
<comment type="similarity">
    <text evidence="1">Belongs to the phosphorylase b kinase regulatory chain family.</text>
</comment>
<evidence type="ECO:0000313" key="6">
    <source>
        <dbReference type="Proteomes" id="UP000792457"/>
    </source>
</evidence>
<keyword evidence="3" id="KW-0732">Signal</keyword>
<dbReference type="UniPathway" id="UPA00163"/>
<keyword evidence="1" id="KW-0449">Lipoprotein</keyword>
<comment type="caution">
    <text evidence="5">The sequence shown here is derived from an EMBL/GenBank/DDBJ whole genome shotgun (WGS) entry which is preliminary data.</text>
</comment>
<reference evidence="5" key="2">
    <citation type="submission" date="2017-10" db="EMBL/GenBank/DDBJ databases">
        <title>Ladona fulva Genome sequencing and assembly.</title>
        <authorList>
            <person name="Murali S."/>
            <person name="Richards S."/>
            <person name="Bandaranaike D."/>
            <person name="Bellair M."/>
            <person name="Blankenburg K."/>
            <person name="Chao H."/>
            <person name="Dinh H."/>
            <person name="Doddapaneni H."/>
            <person name="Dugan-Rocha S."/>
            <person name="Elkadiri S."/>
            <person name="Gnanaolivu R."/>
            <person name="Hernandez B."/>
            <person name="Skinner E."/>
            <person name="Javaid M."/>
            <person name="Lee S."/>
            <person name="Li M."/>
            <person name="Ming W."/>
            <person name="Munidasa M."/>
            <person name="Muniz J."/>
            <person name="Nguyen L."/>
            <person name="Hughes D."/>
            <person name="Osuji N."/>
            <person name="Pu L.-L."/>
            <person name="Puazo M."/>
            <person name="Qu C."/>
            <person name="Quiroz J."/>
            <person name="Raj R."/>
            <person name="Weissenberger G."/>
            <person name="Xin Y."/>
            <person name="Zou X."/>
            <person name="Han Y."/>
            <person name="Worley K."/>
            <person name="Muzny D."/>
            <person name="Gibbs R."/>
        </authorList>
    </citation>
    <scope>NUCLEOTIDE SEQUENCE</scope>
    <source>
        <strain evidence="5">Sampled in the wild</strain>
    </source>
</reference>
<evidence type="ECO:0000256" key="2">
    <source>
        <dbReference type="SAM" id="MobiDB-lite"/>
    </source>
</evidence>
<keyword evidence="1" id="KW-0321">Glycogen metabolism</keyword>
<dbReference type="InterPro" id="IPR008734">
    <property type="entry name" value="PHK_A/B_su"/>
</dbReference>
<dbReference type="GO" id="GO:0005886">
    <property type="term" value="C:plasma membrane"/>
    <property type="evidence" value="ECO:0007669"/>
    <property type="project" value="UniProtKB-SubCell"/>
</dbReference>
<feature type="chain" id="PRO_5035462827" description="Phosphorylase b kinase regulatory subunit" evidence="3">
    <location>
        <begin position="31"/>
        <end position="226"/>
    </location>
</feature>
<organism evidence="5 6">
    <name type="scientific">Ladona fulva</name>
    <name type="common">Scarce chaser dragonfly</name>
    <name type="synonym">Libellula fulva</name>
    <dbReference type="NCBI Taxonomy" id="123851"/>
    <lineage>
        <taxon>Eukaryota</taxon>
        <taxon>Metazoa</taxon>
        <taxon>Ecdysozoa</taxon>
        <taxon>Arthropoda</taxon>
        <taxon>Hexapoda</taxon>
        <taxon>Insecta</taxon>
        <taxon>Pterygota</taxon>
        <taxon>Palaeoptera</taxon>
        <taxon>Odonata</taxon>
        <taxon>Epiprocta</taxon>
        <taxon>Anisoptera</taxon>
        <taxon>Libelluloidea</taxon>
        <taxon>Libellulidae</taxon>
        <taxon>Ladona</taxon>
    </lineage>
</organism>
<dbReference type="GO" id="GO:0005516">
    <property type="term" value="F:calmodulin binding"/>
    <property type="evidence" value="ECO:0007669"/>
    <property type="project" value="UniProtKB-KW"/>
</dbReference>
<keyword evidence="1" id="KW-0472">Membrane</keyword>
<feature type="domain" description="GH15-like" evidence="4">
    <location>
        <begin position="106"/>
        <end position="222"/>
    </location>
</feature>
<keyword evidence="1" id="KW-1003">Cell membrane</keyword>
<keyword evidence="1" id="KW-0119">Carbohydrate metabolism</keyword>
<dbReference type="GO" id="GO:0005977">
    <property type="term" value="P:glycogen metabolic process"/>
    <property type="evidence" value="ECO:0007669"/>
    <property type="project" value="UniProtKB-UniPathway"/>
</dbReference>
<keyword evidence="1" id="KW-0112">Calmodulin-binding</keyword>
<dbReference type="InterPro" id="IPR011613">
    <property type="entry name" value="GH15-like"/>
</dbReference>
<comment type="pathway">
    <text evidence="1">Glycan biosynthesis; glycogen metabolism.</text>
</comment>
<evidence type="ECO:0000259" key="4">
    <source>
        <dbReference type="Pfam" id="PF00723"/>
    </source>
</evidence>
<keyword evidence="1" id="KW-0636">Prenylation</keyword>
<name>A0A8K0P755_LADFU</name>
<evidence type="ECO:0000256" key="3">
    <source>
        <dbReference type="SAM" id="SignalP"/>
    </source>
</evidence>
<gene>
    <name evidence="5" type="ORF">J437_LFUL017804</name>
</gene>
<dbReference type="EMBL" id="KZ309361">
    <property type="protein sequence ID" value="KAG8238505.1"/>
    <property type="molecule type" value="Genomic_DNA"/>
</dbReference>